<organism evidence="1 2">
    <name type="scientific">Arenimonas malthae CC-JY-1</name>
    <dbReference type="NCBI Taxonomy" id="1384054"/>
    <lineage>
        <taxon>Bacteria</taxon>
        <taxon>Pseudomonadati</taxon>
        <taxon>Pseudomonadota</taxon>
        <taxon>Gammaproteobacteria</taxon>
        <taxon>Lysobacterales</taxon>
        <taxon>Lysobacteraceae</taxon>
        <taxon>Arenimonas</taxon>
    </lineage>
</organism>
<name>A0A091B8U3_9GAMM</name>
<accession>A0A091B8U3</accession>
<dbReference type="EMBL" id="AVCH01000156">
    <property type="protein sequence ID" value="KFN47902.1"/>
    <property type="molecule type" value="Genomic_DNA"/>
</dbReference>
<dbReference type="STRING" id="1384054.N790_07065"/>
<evidence type="ECO:0000313" key="2">
    <source>
        <dbReference type="Proteomes" id="UP000029392"/>
    </source>
</evidence>
<keyword evidence="2" id="KW-1185">Reference proteome</keyword>
<dbReference type="AlphaFoldDB" id="A0A091B8U3"/>
<dbReference type="PATRIC" id="fig|1384054.3.peg.1423"/>
<gene>
    <name evidence="1" type="ORF">N790_07065</name>
</gene>
<comment type="caution">
    <text evidence="1">The sequence shown here is derived from an EMBL/GenBank/DDBJ whole genome shotgun (WGS) entry which is preliminary data.</text>
</comment>
<reference evidence="1 2" key="1">
    <citation type="submission" date="2013-09" db="EMBL/GenBank/DDBJ databases">
        <title>Genome sequencing of Arenimonas malthae.</title>
        <authorList>
            <person name="Chen F."/>
            <person name="Wang G."/>
        </authorList>
    </citation>
    <scope>NUCLEOTIDE SEQUENCE [LARGE SCALE GENOMIC DNA]</scope>
    <source>
        <strain evidence="1 2">CC-JY-1</strain>
    </source>
</reference>
<proteinExistence type="predicted"/>
<dbReference type="Proteomes" id="UP000029392">
    <property type="component" value="Unassembled WGS sequence"/>
</dbReference>
<evidence type="ECO:0000313" key="1">
    <source>
        <dbReference type="EMBL" id="KFN47902.1"/>
    </source>
</evidence>
<protein>
    <submittedName>
        <fullName evidence="1">Uncharacterized protein</fullName>
    </submittedName>
</protein>
<sequence length="90" mass="10097">MDMKRAPAAMPGADEVVLEIRSHYRLKDKPVRMLEVLRVFLPREAQATYEALRRGEVVPVRRGPRAPLEQLASSMEAQGFEVAVRPAGAR</sequence>